<keyword evidence="4" id="KW-0812">Transmembrane</keyword>
<gene>
    <name evidence="4" type="ORF">B4U80_07258</name>
</gene>
<dbReference type="EMBL" id="NCKV01003522">
    <property type="protein sequence ID" value="RWS25617.1"/>
    <property type="molecule type" value="Genomic_DNA"/>
</dbReference>
<dbReference type="OrthoDB" id="66906at2759"/>
<dbReference type="AlphaFoldDB" id="A0A443SDL7"/>
<dbReference type="PANTHER" id="PTHR44227">
    <property type="match status" value="1"/>
</dbReference>
<reference evidence="4 5" key="1">
    <citation type="journal article" date="2018" name="Gigascience">
        <title>Genomes of trombidid mites reveal novel predicted allergens and laterally-transferred genes associated with secondary metabolism.</title>
        <authorList>
            <person name="Dong X."/>
            <person name="Chaisiri K."/>
            <person name="Xia D."/>
            <person name="Armstrong S.D."/>
            <person name="Fang Y."/>
            <person name="Donnelly M.J."/>
            <person name="Kadowaki T."/>
            <person name="McGarry J.W."/>
            <person name="Darby A.C."/>
            <person name="Makepeace B.L."/>
        </authorList>
    </citation>
    <scope>NUCLEOTIDE SEQUENCE [LARGE SCALE GENOMIC DNA]</scope>
    <source>
        <strain evidence="4">UoL-UT</strain>
    </source>
</reference>
<evidence type="ECO:0000256" key="3">
    <source>
        <dbReference type="SAM" id="SignalP"/>
    </source>
</evidence>
<dbReference type="InterPro" id="IPR052346">
    <property type="entry name" value="O-mannosyl-transferase_TMTC"/>
</dbReference>
<sequence length="154" mass="17705">MIQCVSRVDVILFLCSALCFLFAIEAEFAFDDNEAIIKNPYVNDEISVIQLFRTDFWGTELSSKSSHKSFRPLTVLTFRFLKVLNKGILYPRTFHCANIILHGLICVLLNRCLSIICTRLQRNKCIIPLHEIPFMTSLLFAVHPIHSEAVRFSL</sequence>
<keyword evidence="4" id="KW-0472">Membrane</keyword>
<dbReference type="GO" id="GO:0035269">
    <property type="term" value="P:protein O-linked glycosylation via mannose"/>
    <property type="evidence" value="ECO:0007669"/>
    <property type="project" value="TreeGrafter"/>
</dbReference>
<keyword evidence="3" id="KW-0732">Signal</keyword>
<evidence type="ECO:0000313" key="5">
    <source>
        <dbReference type="Proteomes" id="UP000288716"/>
    </source>
</evidence>
<name>A0A443SDL7_9ACAR</name>
<dbReference type="PANTHER" id="PTHR44227:SF3">
    <property type="entry name" value="PROTEIN O-MANNOSYL-TRANSFERASE TMTC4"/>
    <property type="match status" value="1"/>
</dbReference>
<keyword evidence="2" id="KW-0802">TPR repeat</keyword>
<organism evidence="4 5">
    <name type="scientific">Leptotrombidium deliense</name>
    <dbReference type="NCBI Taxonomy" id="299467"/>
    <lineage>
        <taxon>Eukaryota</taxon>
        <taxon>Metazoa</taxon>
        <taxon>Ecdysozoa</taxon>
        <taxon>Arthropoda</taxon>
        <taxon>Chelicerata</taxon>
        <taxon>Arachnida</taxon>
        <taxon>Acari</taxon>
        <taxon>Acariformes</taxon>
        <taxon>Trombidiformes</taxon>
        <taxon>Prostigmata</taxon>
        <taxon>Anystina</taxon>
        <taxon>Parasitengona</taxon>
        <taxon>Trombiculoidea</taxon>
        <taxon>Trombiculidae</taxon>
        <taxon>Leptotrombidium</taxon>
    </lineage>
</organism>
<evidence type="ECO:0000256" key="2">
    <source>
        <dbReference type="ARBA" id="ARBA00022803"/>
    </source>
</evidence>
<dbReference type="Proteomes" id="UP000288716">
    <property type="component" value="Unassembled WGS sequence"/>
</dbReference>
<dbReference type="VEuPathDB" id="VectorBase:LDEU006423"/>
<feature type="signal peptide" evidence="3">
    <location>
        <begin position="1"/>
        <end position="26"/>
    </location>
</feature>
<accession>A0A443SDL7</accession>
<proteinExistence type="predicted"/>
<protein>
    <submittedName>
        <fullName evidence="4">Transmembrane and TPR repeat-containing protein 4-like protein</fullName>
    </submittedName>
</protein>
<evidence type="ECO:0000313" key="4">
    <source>
        <dbReference type="EMBL" id="RWS25617.1"/>
    </source>
</evidence>
<feature type="chain" id="PRO_5019123112" evidence="3">
    <location>
        <begin position="27"/>
        <end position="154"/>
    </location>
</feature>
<keyword evidence="1" id="KW-0677">Repeat</keyword>
<dbReference type="GO" id="GO:0005783">
    <property type="term" value="C:endoplasmic reticulum"/>
    <property type="evidence" value="ECO:0007669"/>
    <property type="project" value="TreeGrafter"/>
</dbReference>
<comment type="caution">
    <text evidence="4">The sequence shown here is derived from an EMBL/GenBank/DDBJ whole genome shotgun (WGS) entry which is preliminary data.</text>
</comment>
<evidence type="ECO:0000256" key="1">
    <source>
        <dbReference type="ARBA" id="ARBA00022737"/>
    </source>
</evidence>
<dbReference type="STRING" id="299467.A0A443SDL7"/>
<dbReference type="GO" id="GO:0030968">
    <property type="term" value="P:endoplasmic reticulum unfolded protein response"/>
    <property type="evidence" value="ECO:0007669"/>
    <property type="project" value="TreeGrafter"/>
</dbReference>
<dbReference type="GO" id="GO:0000030">
    <property type="term" value="F:mannosyltransferase activity"/>
    <property type="evidence" value="ECO:0007669"/>
    <property type="project" value="TreeGrafter"/>
</dbReference>
<keyword evidence="5" id="KW-1185">Reference proteome</keyword>